<evidence type="ECO:0000256" key="5">
    <source>
        <dbReference type="ARBA" id="ARBA00037228"/>
    </source>
</evidence>
<evidence type="ECO:0000256" key="1">
    <source>
        <dbReference type="ARBA" id="ARBA00009178"/>
    </source>
</evidence>
<dbReference type="GO" id="GO:0005179">
    <property type="term" value="F:hormone activity"/>
    <property type="evidence" value="ECO:0007669"/>
    <property type="project" value="UniProtKB-KW"/>
</dbReference>
<dbReference type="Proteomes" id="UP001180020">
    <property type="component" value="Unassembled WGS sequence"/>
</dbReference>
<accession>A0AAV9ESH0</accession>
<feature type="signal peptide" evidence="7">
    <location>
        <begin position="1"/>
        <end position="28"/>
    </location>
</feature>
<dbReference type="AlphaFoldDB" id="A0AAV9ESH0"/>
<evidence type="ECO:0000313" key="9">
    <source>
        <dbReference type="Proteomes" id="UP001180020"/>
    </source>
</evidence>
<keyword evidence="9" id="KW-1185">Reference proteome</keyword>
<evidence type="ECO:0000256" key="4">
    <source>
        <dbReference type="ARBA" id="ARBA00023157"/>
    </source>
</evidence>
<gene>
    <name evidence="8" type="ORF">QJS10_CPA05g00640</name>
</gene>
<organism evidence="8 9">
    <name type="scientific">Acorus calamus</name>
    <name type="common">Sweet flag</name>
    <dbReference type="NCBI Taxonomy" id="4465"/>
    <lineage>
        <taxon>Eukaryota</taxon>
        <taxon>Viridiplantae</taxon>
        <taxon>Streptophyta</taxon>
        <taxon>Embryophyta</taxon>
        <taxon>Tracheophyta</taxon>
        <taxon>Spermatophyta</taxon>
        <taxon>Magnoliopsida</taxon>
        <taxon>Liliopsida</taxon>
        <taxon>Acoraceae</taxon>
        <taxon>Acorus</taxon>
    </lineage>
</organism>
<feature type="chain" id="PRO_5043765363" evidence="7">
    <location>
        <begin position="29"/>
        <end position="93"/>
    </location>
</feature>
<dbReference type="InterPro" id="IPR008801">
    <property type="entry name" value="RALF"/>
</dbReference>
<evidence type="ECO:0000313" key="8">
    <source>
        <dbReference type="EMBL" id="KAK1316232.1"/>
    </source>
</evidence>
<dbReference type="EMBL" id="JAUJYO010000005">
    <property type="protein sequence ID" value="KAK1316232.1"/>
    <property type="molecule type" value="Genomic_DNA"/>
</dbReference>
<dbReference type="PANTHER" id="PTHR34270">
    <property type="entry name" value="PROTEIN RALF-LIKE 15-RELATED"/>
    <property type="match status" value="1"/>
</dbReference>
<dbReference type="PANTHER" id="PTHR34270:SF3">
    <property type="entry name" value="PROTEIN RALF-LIKE 16-RELATED"/>
    <property type="match status" value="1"/>
</dbReference>
<dbReference type="Pfam" id="PF05498">
    <property type="entry name" value="RALF"/>
    <property type="match status" value="1"/>
</dbReference>
<reference evidence="8" key="1">
    <citation type="journal article" date="2023" name="Nat. Commun.">
        <title>Diploid and tetraploid genomes of Acorus and the evolution of monocots.</title>
        <authorList>
            <person name="Ma L."/>
            <person name="Liu K.W."/>
            <person name="Li Z."/>
            <person name="Hsiao Y.Y."/>
            <person name="Qi Y."/>
            <person name="Fu T."/>
            <person name="Tang G.D."/>
            <person name="Zhang D."/>
            <person name="Sun W.H."/>
            <person name="Liu D.K."/>
            <person name="Li Y."/>
            <person name="Chen G.Z."/>
            <person name="Liu X.D."/>
            <person name="Liao X.Y."/>
            <person name="Jiang Y.T."/>
            <person name="Yu X."/>
            <person name="Hao Y."/>
            <person name="Huang J."/>
            <person name="Zhao X.W."/>
            <person name="Ke S."/>
            <person name="Chen Y.Y."/>
            <person name="Wu W.L."/>
            <person name="Hsu J.L."/>
            <person name="Lin Y.F."/>
            <person name="Huang M.D."/>
            <person name="Li C.Y."/>
            <person name="Huang L."/>
            <person name="Wang Z.W."/>
            <person name="Zhao X."/>
            <person name="Zhong W.Y."/>
            <person name="Peng D.H."/>
            <person name="Ahmad S."/>
            <person name="Lan S."/>
            <person name="Zhang J.S."/>
            <person name="Tsai W.C."/>
            <person name="Van de Peer Y."/>
            <person name="Liu Z.J."/>
        </authorList>
    </citation>
    <scope>NUCLEOTIDE SEQUENCE</scope>
    <source>
        <strain evidence="8">CP</strain>
    </source>
</reference>
<keyword evidence="2" id="KW-0372">Hormone</keyword>
<name>A0AAV9ESH0_ACOCL</name>
<proteinExistence type="inferred from homology"/>
<comment type="similarity">
    <text evidence="1">Belongs to the plant rapid alkalinization factor (RALF) family.</text>
</comment>
<keyword evidence="3 7" id="KW-0732">Signal</keyword>
<feature type="region of interest" description="Disordered" evidence="6">
    <location>
        <begin position="56"/>
        <end position="93"/>
    </location>
</feature>
<reference evidence="8" key="2">
    <citation type="submission" date="2023-06" db="EMBL/GenBank/DDBJ databases">
        <authorList>
            <person name="Ma L."/>
            <person name="Liu K.-W."/>
            <person name="Li Z."/>
            <person name="Hsiao Y.-Y."/>
            <person name="Qi Y."/>
            <person name="Fu T."/>
            <person name="Tang G."/>
            <person name="Zhang D."/>
            <person name="Sun W.-H."/>
            <person name="Liu D.-K."/>
            <person name="Li Y."/>
            <person name="Chen G.-Z."/>
            <person name="Liu X.-D."/>
            <person name="Liao X.-Y."/>
            <person name="Jiang Y.-T."/>
            <person name="Yu X."/>
            <person name="Hao Y."/>
            <person name="Huang J."/>
            <person name="Zhao X.-W."/>
            <person name="Ke S."/>
            <person name="Chen Y.-Y."/>
            <person name="Wu W.-L."/>
            <person name="Hsu J.-L."/>
            <person name="Lin Y.-F."/>
            <person name="Huang M.-D."/>
            <person name="Li C.-Y."/>
            <person name="Huang L."/>
            <person name="Wang Z.-W."/>
            <person name="Zhao X."/>
            <person name="Zhong W.-Y."/>
            <person name="Peng D.-H."/>
            <person name="Ahmad S."/>
            <person name="Lan S."/>
            <person name="Zhang J.-S."/>
            <person name="Tsai W.-C."/>
            <person name="Van De Peer Y."/>
            <person name="Liu Z.-J."/>
        </authorList>
    </citation>
    <scope>NUCLEOTIDE SEQUENCE</scope>
    <source>
        <strain evidence="8">CP</strain>
        <tissue evidence="8">Leaves</tissue>
    </source>
</reference>
<evidence type="ECO:0000256" key="7">
    <source>
        <dbReference type="SAM" id="SignalP"/>
    </source>
</evidence>
<keyword evidence="4" id="KW-1015">Disulfide bond</keyword>
<comment type="caution">
    <text evidence="8">The sequence shown here is derived from an EMBL/GenBank/DDBJ whole genome shotgun (WGS) entry which is preliminary data.</text>
</comment>
<evidence type="ECO:0000256" key="6">
    <source>
        <dbReference type="SAM" id="MobiDB-lite"/>
    </source>
</evidence>
<protein>
    <submittedName>
        <fullName evidence="8">Uncharacterized protein</fullName>
    </submittedName>
</protein>
<evidence type="ECO:0000256" key="2">
    <source>
        <dbReference type="ARBA" id="ARBA00022702"/>
    </source>
</evidence>
<evidence type="ECO:0000256" key="3">
    <source>
        <dbReference type="ARBA" id="ARBA00022729"/>
    </source>
</evidence>
<comment type="function">
    <text evidence="5">Cell signaling peptide that may regulate plant stress, growth, and development. Mediates a rapid alkalinization of extracellular space by mediating a transient increase in the cytoplasmic Ca(2+) concentration leading to a calcium-dependent signaling events through a cell surface receptor and a concomitant activation of some intracellular mitogen-activated protein kinases.</text>
</comment>
<sequence length="93" mass="9681">MAFSTRSSLAFLVAALLATALFMEGAGAAYDRLHSVEPEDNIGFGPIGRDGIPCSARSHQEGNCRPTPVNPPTRGCEPVEQCRGGGPPADLKA</sequence>